<gene>
    <name evidence="1" type="ORF">BD324DRAFT_636510</name>
</gene>
<comment type="caution">
    <text evidence="1">The sequence shown here is derived from an EMBL/GenBank/DDBJ whole genome shotgun (WGS) entry which is preliminary data.</text>
</comment>
<protein>
    <submittedName>
        <fullName evidence="1">Uncharacterized protein</fullName>
    </submittedName>
</protein>
<name>A0A1Y1U975_9TREE</name>
<dbReference type="GeneID" id="33558710"/>
<dbReference type="InParanoid" id="A0A1Y1U975"/>
<evidence type="ECO:0000313" key="2">
    <source>
        <dbReference type="Proteomes" id="UP000193218"/>
    </source>
</evidence>
<dbReference type="Proteomes" id="UP000193218">
    <property type="component" value="Unassembled WGS sequence"/>
</dbReference>
<organism evidence="1 2">
    <name type="scientific">Kockovaella imperatae</name>
    <dbReference type="NCBI Taxonomy" id="4999"/>
    <lineage>
        <taxon>Eukaryota</taxon>
        <taxon>Fungi</taxon>
        <taxon>Dikarya</taxon>
        <taxon>Basidiomycota</taxon>
        <taxon>Agaricomycotina</taxon>
        <taxon>Tremellomycetes</taxon>
        <taxon>Tremellales</taxon>
        <taxon>Cuniculitremaceae</taxon>
        <taxon>Kockovaella</taxon>
    </lineage>
</organism>
<dbReference type="RefSeq" id="XP_021868843.1">
    <property type="nucleotide sequence ID" value="XM_022016901.1"/>
</dbReference>
<dbReference type="AlphaFoldDB" id="A0A1Y1U975"/>
<evidence type="ECO:0000313" key="1">
    <source>
        <dbReference type="EMBL" id="ORX34580.1"/>
    </source>
</evidence>
<keyword evidence="2" id="KW-1185">Reference proteome</keyword>
<accession>A0A1Y1U975</accession>
<reference evidence="1 2" key="1">
    <citation type="submission" date="2017-03" db="EMBL/GenBank/DDBJ databases">
        <title>Widespread Adenine N6-methylation of Active Genes in Fungi.</title>
        <authorList>
            <consortium name="DOE Joint Genome Institute"/>
            <person name="Mondo S.J."/>
            <person name="Dannebaum R.O."/>
            <person name="Kuo R.C."/>
            <person name="Louie K.B."/>
            <person name="Bewick A.J."/>
            <person name="Labutti K."/>
            <person name="Haridas S."/>
            <person name="Kuo A."/>
            <person name="Salamov A."/>
            <person name="Ahrendt S.R."/>
            <person name="Lau R."/>
            <person name="Bowen B.P."/>
            <person name="Lipzen A."/>
            <person name="Sullivan W."/>
            <person name="Andreopoulos W.B."/>
            <person name="Clum A."/>
            <person name="Lindquist E."/>
            <person name="Daum C."/>
            <person name="Northen T.R."/>
            <person name="Ramamoorthy G."/>
            <person name="Schmitz R.J."/>
            <person name="Gryganskyi A."/>
            <person name="Culley D."/>
            <person name="Magnuson J."/>
            <person name="James T.Y."/>
            <person name="O'Malley M.A."/>
            <person name="Stajich J.E."/>
            <person name="Spatafora J.W."/>
            <person name="Visel A."/>
            <person name="Grigoriev I.V."/>
        </authorList>
    </citation>
    <scope>NUCLEOTIDE SEQUENCE [LARGE SCALE GENOMIC DNA]</scope>
    <source>
        <strain evidence="1 2">NRRL Y-17943</strain>
    </source>
</reference>
<dbReference type="EMBL" id="NBSH01000014">
    <property type="protein sequence ID" value="ORX34580.1"/>
    <property type="molecule type" value="Genomic_DNA"/>
</dbReference>
<sequence>MPPSQCVSLEQPGILITHFGENVKTSGGVPWDTLRRISLSQMKCPKKHMGRMLCCRVITKPCIGSALAW</sequence>
<proteinExistence type="predicted"/>